<dbReference type="AlphaFoldDB" id="A0A0U4WKY3"/>
<dbReference type="RefSeq" id="WP_096466836.1">
    <property type="nucleotide sequence ID" value="NZ_AP017312.1"/>
</dbReference>
<dbReference type="EMBL" id="AP017312">
    <property type="protein sequence ID" value="BAU29131.1"/>
    <property type="molecule type" value="Genomic_DNA"/>
</dbReference>
<reference evidence="1 2" key="1">
    <citation type="submission" date="2015-12" db="EMBL/GenBank/DDBJ databases">
        <title>Genome sequence of Aneurinibacillus soli.</title>
        <authorList>
            <person name="Lee J.S."/>
            <person name="Lee K.C."/>
            <person name="Kim K.K."/>
            <person name="Lee B.W."/>
        </authorList>
    </citation>
    <scope>NUCLEOTIDE SEQUENCE [LARGE SCALE GENOMIC DNA]</scope>
    <source>
        <strain evidence="1 2">CB4</strain>
    </source>
</reference>
<organism evidence="1 2">
    <name type="scientific">Aneurinibacillus soli</name>
    <dbReference type="NCBI Taxonomy" id="1500254"/>
    <lineage>
        <taxon>Bacteria</taxon>
        <taxon>Bacillati</taxon>
        <taxon>Bacillota</taxon>
        <taxon>Bacilli</taxon>
        <taxon>Bacillales</taxon>
        <taxon>Paenibacillaceae</taxon>
        <taxon>Aneurinibacillus group</taxon>
        <taxon>Aneurinibacillus</taxon>
    </lineage>
</organism>
<evidence type="ECO:0000313" key="2">
    <source>
        <dbReference type="Proteomes" id="UP000217696"/>
    </source>
</evidence>
<protein>
    <submittedName>
        <fullName evidence="1">Uncharacterized protein</fullName>
    </submittedName>
</protein>
<dbReference type="Proteomes" id="UP000217696">
    <property type="component" value="Chromosome"/>
</dbReference>
<name>A0A0U4WKY3_9BACL</name>
<keyword evidence="2" id="KW-1185">Reference proteome</keyword>
<proteinExistence type="predicted"/>
<sequence length="70" mass="7863">MIEASFFGYWFYPECGGGAEMEVALSLGYAYGEAETDRSRRQANSPTNEERGSLFTEALWAKARSPTPFR</sequence>
<evidence type="ECO:0000313" key="1">
    <source>
        <dbReference type="EMBL" id="BAU29131.1"/>
    </source>
</evidence>
<accession>A0A0U4WKY3</accession>
<gene>
    <name evidence="1" type="ORF">CB4_03309</name>
</gene>
<dbReference type="KEGG" id="asoc:CB4_03309"/>